<dbReference type="CDD" id="cd02440">
    <property type="entry name" value="AdoMet_MTases"/>
    <property type="match status" value="1"/>
</dbReference>
<evidence type="ECO:0000256" key="1">
    <source>
        <dbReference type="ARBA" id="ARBA00022679"/>
    </source>
</evidence>
<keyword evidence="10" id="KW-1185">Reference proteome</keyword>
<evidence type="ECO:0000259" key="9">
    <source>
        <dbReference type="Pfam" id="PF13847"/>
    </source>
</evidence>
<dbReference type="Proteomes" id="UP000694844">
    <property type="component" value="Chromosome 5"/>
</dbReference>
<dbReference type="AlphaFoldDB" id="A0A8B8EKK8"/>
<proteinExistence type="inferred from homology"/>
<comment type="catalytic activity">
    <reaction evidence="7">
        <text>arsenic triglutathione + 2 [thioredoxin]-dithiol + 2 S-adenosyl-L-methionine + H2O = dimethylarsinous acid + 2 [thioredoxin]-disulfide + 3 glutathione + 2 S-adenosyl-L-homocysteine + 2 H(+)</text>
        <dbReference type="Rhea" id="RHEA:69464"/>
        <dbReference type="Rhea" id="RHEA-COMP:10698"/>
        <dbReference type="Rhea" id="RHEA-COMP:10700"/>
        <dbReference type="ChEBI" id="CHEBI:15377"/>
        <dbReference type="ChEBI" id="CHEBI:15378"/>
        <dbReference type="ChEBI" id="CHEBI:23808"/>
        <dbReference type="ChEBI" id="CHEBI:29950"/>
        <dbReference type="ChEBI" id="CHEBI:50058"/>
        <dbReference type="ChEBI" id="CHEBI:57856"/>
        <dbReference type="ChEBI" id="CHEBI:57925"/>
        <dbReference type="ChEBI" id="CHEBI:59789"/>
        <dbReference type="ChEBI" id="CHEBI:183640"/>
        <dbReference type="EC" id="2.1.1.137"/>
    </reaction>
</comment>
<feature type="domain" description="Methyltransferase" evidence="9">
    <location>
        <begin position="67"/>
        <end position="218"/>
    </location>
</feature>
<evidence type="ECO:0000313" key="10">
    <source>
        <dbReference type="Proteomes" id="UP000694844"/>
    </source>
</evidence>
<comment type="catalytic activity">
    <reaction evidence="8">
        <text>arsenic triglutathione + 3 [thioredoxin]-dithiol + 3 S-adenosyl-L-methionine = trimethylarsine + 3 [thioredoxin]-disulfide + 3 glutathione + 3 S-adenosyl-L-homocysteine + 3 H(+)</text>
        <dbReference type="Rhea" id="RHEA:69432"/>
        <dbReference type="Rhea" id="RHEA-COMP:10698"/>
        <dbReference type="Rhea" id="RHEA-COMP:10700"/>
        <dbReference type="ChEBI" id="CHEBI:15378"/>
        <dbReference type="ChEBI" id="CHEBI:27130"/>
        <dbReference type="ChEBI" id="CHEBI:29950"/>
        <dbReference type="ChEBI" id="CHEBI:50058"/>
        <dbReference type="ChEBI" id="CHEBI:57856"/>
        <dbReference type="ChEBI" id="CHEBI:57925"/>
        <dbReference type="ChEBI" id="CHEBI:59789"/>
        <dbReference type="ChEBI" id="CHEBI:183640"/>
        <dbReference type="EC" id="2.1.1.137"/>
    </reaction>
</comment>
<protein>
    <recommendedName>
        <fullName evidence="5">Arsenite methyltransferase</fullName>
        <ecNumber evidence="4">2.1.1.137</ecNumber>
    </recommendedName>
</protein>
<reference evidence="11 12" key="1">
    <citation type="submission" date="2025-04" db="UniProtKB">
        <authorList>
            <consortium name="RefSeq"/>
        </authorList>
    </citation>
    <scope>IDENTIFICATION</scope>
    <source>
        <tissue evidence="11 12">Whole sample</tissue>
    </source>
</reference>
<evidence type="ECO:0000256" key="8">
    <source>
        <dbReference type="ARBA" id="ARBA00048428"/>
    </source>
</evidence>
<accession>A0A8B8EKK8</accession>
<evidence type="ECO:0000313" key="11">
    <source>
        <dbReference type="RefSeq" id="XP_022340422.1"/>
    </source>
</evidence>
<dbReference type="RefSeq" id="XP_022340424.1">
    <property type="nucleotide sequence ID" value="XM_022484716.1"/>
</dbReference>
<dbReference type="OrthoDB" id="8300214at2759"/>
<dbReference type="PANTHER" id="PTHR43675">
    <property type="entry name" value="ARSENITE METHYLTRANSFERASE"/>
    <property type="match status" value="1"/>
</dbReference>
<keyword evidence="1" id="KW-0808">Transferase</keyword>
<gene>
    <name evidence="11 12 13" type="primary">LOC111135029</name>
</gene>
<dbReference type="InterPro" id="IPR026669">
    <property type="entry name" value="Arsenite_MeTrfase-like"/>
</dbReference>
<dbReference type="GeneID" id="111135029"/>
<dbReference type="InterPro" id="IPR029063">
    <property type="entry name" value="SAM-dependent_MTases_sf"/>
</dbReference>
<evidence type="ECO:0000313" key="13">
    <source>
        <dbReference type="RefSeq" id="XP_022340424.1"/>
    </source>
</evidence>
<dbReference type="InterPro" id="IPR025714">
    <property type="entry name" value="Methyltranfer_dom"/>
</dbReference>
<comment type="catalytic activity">
    <reaction evidence="6">
        <text>arsenic triglutathione + [thioredoxin]-dithiol + S-adenosyl-L-methionine + 2 H2O = methylarsonous acid + [thioredoxin]-disulfide + 3 glutathione + S-adenosyl-L-homocysteine + H(+)</text>
        <dbReference type="Rhea" id="RHEA:69460"/>
        <dbReference type="Rhea" id="RHEA-COMP:10698"/>
        <dbReference type="Rhea" id="RHEA-COMP:10700"/>
        <dbReference type="ChEBI" id="CHEBI:15377"/>
        <dbReference type="ChEBI" id="CHEBI:15378"/>
        <dbReference type="ChEBI" id="CHEBI:17826"/>
        <dbReference type="ChEBI" id="CHEBI:29950"/>
        <dbReference type="ChEBI" id="CHEBI:50058"/>
        <dbReference type="ChEBI" id="CHEBI:57856"/>
        <dbReference type="ChEBI" id="CHEBI:57925"/>
        <dbReference type="ChEBI" id="CHEBI:59789"/>
        <dbReference type="ChEBI" id="CHEBI:183640"/>
        <dbReference type="EC" id="2.1.1.137"/>
    </reaction>
</comment>
<evidence type="ECO:0000256" key="5">
    <source>
        <dbReference type="ARBA" id="ARBA00034545"/>
    </source>
</evidence>
<dbReference type="Gene3D" id="3.40.5.100">
    <property type="match status" value="1"/>
</dbReference>
<sequence length="370" mass="41396">MDGTQVHDSVKDYYGKRLKTADDLQTQACVTVGRVVTKPVREAVAAVHDEVASKYYGCGLVIPEKLEDMKVLDLGSGSGRDCFALSKLVGPNGHVTGIDMTDEQIAVSRKYIDYHTEKFGYKESNTDFVQGYIEKLREAGLKENYYDIIISNCVINLSPDKRAVLKEAFSVLKEGGEFYFSDIYADRELEDSVRKDEVLWGECISGALYWKELFTLAAEIGFSRPFLVTAAPVPIDREDFKKILGDARFVSVTYRLFKLPPGTKGEPTQVIYNGQISGYEKEFRFDHQHVFKKDDVVTVTGPVAASLKCSRFSDEFDYQPVPKKTCDTSACNGSSPDKVEFEDPFEYLEKLKQTGQKVESSCCGGSKKCC</sequence>
<evidence type="ECO:0000256" key="2">
    <source>
        <dbReference type="ARBA" id="ARBA00022691"/>
    </source>
</evidence>
<dbReference type="EC" id="2.1.1.137" evidence="4"/>
<evidence type="ECO:0000313" key="12">
    <source>
        <dbReference type="RefSeq" id="XP_022340423.1"/>
    </source>
</evidence>
<comment type="similarity">
    <text evidence="3">Belongs to the methyltransferase superfamily. Arsenite methyltransferase family.</text>
</comment>
<dbReference type="KEGG" id="cvn:111135029"/>
<dbReference type="GO" id="GO:0009404">
    <property type="term" value="P:toxin metabolic process"/>
    <property type="evidence" value="ECO:0007669"/>
    <property type="project" value="TreeGrafter"/>
</dbReference>
<dbReference type="RefSeq" id="XP_022340423.1">
    <property type="nucleotide sequence ID" value="XM_022484715.1"/>
</dbReference>
<dbReference type="Pfam" id="PF13847">
    <property type="entry name" value="Methyltransf_31"/>
    <property type="match status" value="1"/>
</dbReference>
<dbReference type="GO" id="GO:0005829">
    <property type="term" value="C:cytosol"/>
    <property type="evidence" value="ECO:0007669"/>
    <property type="project" value="TreeGrafter"/>
</dbReference>
<organism evidence="10 13">
    <name type="scientific">Crassostrea virginica</name>
    <name type="common">Eastern oyster</name>
    <dbReference type="NCBI Taxonomy" id="6565"/>
    <lineage>
        <taxon>Eukaryota</taxon>
        <taxon>Metazoa</taxon>
        <taxon>Spiralia</taxon>
        <taxon>Lophotrochozoa</taxon>
        <taxon>Mollusca</taxon>
        <taxon>Bivalvia</taxon>
        <taxon>Autobranchia</taxon>
        <taxon>Pteriomorphia</taxon>
        <taxon>Ostreida</taxon>
        <taxon>Ostreoidea</taxon>
        <taxon>Ostreidae</taxon>
        <taxon>Crassostrea</taxon>
    </lineage>
</organism>
<dbReference type="Gene3D" id="3.40.50.150">
    <property type="entry name" value="Vaccinia Virus protein VP39"/>
    <property type="match status" value="1"/>
</dbReference>
<dbReference type="GO" id="GO:0030791">
    <property type="term" value="F:arsenite methyltransferase activity"/>
    <property type="evidence" value="ECO:0007669"/>
    <property type="project" value="UniProtKB-EC"/>
</dbReference>
<keyword evidence="2" id="KW-0949">S-adenosyl-L-methionine</keyword>
<dbReference type="SUPFAM" id="SSF53335">
    <property type="entry name" value="S-adenosyl-L-methionine-dependent methyltransferases"/>
    <property type="match status" value="1"/>
</dbReference>
<evidence type="ECO:0000256" key="6">
    <source>
        <dbReference type="ARBA" id="ARBA00047941"/>
    </source>
</evidence>
<evidence type="ECO:0000256" key="7">
    <source>
        <dbReference type="ARBA" id="ARBA00047943"/>
    </source>
</evidence>
<dbReference type="RefSeq" id="XP_022340422.1">
    <property type="nucleotide sequence ID" value="XM_022484714.1"/>
</dbReference>
<evidence type="ECO:0000256" key="4">
    <source>
        <dbReference type="ARBA" id="ARBA00034521"/>
    </source>
</evidence>
<name>A0A8B8EKK8_CRAVI</name>
<dbReference type="GO" id="GO:0018872">
    <property type="term" value="P:arsonoacetate metabolic process"/>
    <property type="evidence" value="ECO:0007669"/>
    <property type="project" value="TreeGrafter"/>
</dbReference>
<dbReference type="PANTHER" id="PTHR43675:SF8">
    <property type="entry name" value="ARSENITE METHYLTRANSFERASE"/>
    <property type="match status" value="1"/>
</dbReference>
<evidence type="ECO:0000256" key="3">
    <source>
        <dbReference type="ARBA" id="ARBA00034487"/>
    </source>
</evidence>